<accession>A0A9D6QJ33</accession>
<dbReference type="Pfam" id="PF02190">
    <property type="entry name" value="LON_substr_bdg"/>
    <property type="match status" value="1"/>
</dbReference>
<dbReference type="Proteomes" id="UP000807850">
    <property type="component" value="Unassembled WGS sequence"/>
</dbReference>
<dbReference type="InterPro" id="IPR015947">
    <property type="entry name" value="PUA-like_sf"/>
</dbReference>
<evidence type="ECO:0000313" key="4">
    <source>
        <dbReference type="Proteomes" id="UP000807850"/>
    </source>
</evidence>
<dbReference type="Gene3D" id="2.30.130.40">
    <property type="entry name" value="LON domain-like"/>
    <property type="match status" value="1"/>
</dbReference>
<dbReference type="AlphaFoldDB" id="A0A9D6QJ33"/>
<feature type="coiled-coil region" evidence="1">
    <location>
        <begin position="183"/>
        <end position="210"/>
    </location>
</feature>
<comment type="caution">
    <text evidence="3">The sequence shown here is derived from an EMBL/GenBank/DDBJ whole genome shotgun (WGS) entry which is preliminary data.</text>
</comment>
<dbReference type="PANTHER" id="PTHR46732:SF8">
    <property type="entry name" value="ATP-DEPENDENT PROTEASE LA (LON) DOMAIN PROTEIN"/>
    <property type="match status" value="1"/>
</dbReference>
<dbReference type="InterPro" id="IPR046336">
    <property type="entry name" value="Lon_prtase_N_sf"/>
</dbReference>
<dbReference type="InterPro" id="IPR003111">
    <property type="entry name" value="Lon_prtase_N"/>
</dbReference>
<name>A0A9D6QJ33_UNCEI</name>
<dbReference type="SMART" id="SM00464">
    <property type="entry name" value="LON"/>
    <property type="match status" value="1"/>
</dbReference>
<keyword evidence="1" id="KW-0175">Coiled coil</keyword>
<sequence length="218" mass="24765">MQFVPQHPVPVFPLPGVVLFPGVELPLHVFELRYRTMVREALSGERVIALALLKPGYESDYHASPEFFPVGCLARFEDVEWLPDDCYDLRLRGLARVRLGRLVREFPYRAVRVEVLGQAPYTEDDPLIQLERRALLDARARLAHLAVPREETPAEAGEGLAFEPLVNTVCMGLALDPTAKLALLEMESVLERARRARETIEEQLRWAERGRRSGGDRN</sequence>
<evidence type="ECO:0000256" key="1">
    <source>
        <dbReference type="SAM" id="Coils"/>
    </source>
</evidence>
<dbReference type="PROSITE" id="PS51787">
    <property type="entry name" value="LON_N"/>
    <property type="match status" value="1"/>
</dbReference>
<feature type="domain" description="Lon N-terminal" evidence="2">
    <location>
        <begin position="9"/>
        <end position="204"/>
    </location>
</feature>
<dbReference type="PANTHER" id="PTHR46732">
    <property type="entry name" value="ATP-DEPENDENT PROTEASE LA (LON) DOMAIN PROTEIN"/>
    <property type="match status" value="1"/>
</dbReference>
<proteinExistence type="predicted"/>
<organism evidence="3 4">
    <name type="scientific">Eiseniibacteriota bacterium</name>
    <dbReference type="NCBI Taxonomy" id="2212470"/>
    <lineage>
        <taxon>Bacteria</taxon>
        <taxon>Candidatus Eiseniibacteriota</taxon>
    </lineage>
</organism>
<dbReference type="SUPFAM" id="SSF88697">
    <property type="entry name" value="PUA domain-like"/>
    <property type="match status" value="1"/>
</dbReference>
<reference evidence="3" key="1">
    <citation type="submission" date="2020-07" db="EMBL/GenBank/DDBJ databases">
        <title>Huge and variable diversity of episymbiotic CPR bacteria and DPANN archaea in groundwater ecosystems.</title>
        <authorList>
            <person name="He C.Y."/>
            <person name="Keren R."/>
            <person name="Whittaker M."/>
            <person name="Farag I.F."/>
            <person name="Doudna J."/>
            <person name="Cate J.H.D."/>
            <person name="Banfield J.F."/>
        </authorList>
    </citation>
    <scope>NUCLEOTIDE SEQUENCE</scope>
    <source>
        <strain evidence="3">NC_groundwater_928_Pr1_S-0.2um_72_17</strain>
    </source>
</reference>
<protein>
    <submittedName>
        <fullName evidence="3">LON peptidase substrate-binding domain-containing protein</fullName>
    </submittedName>
</protein>
<evidence type="ECO:0000313" key="3">
    <source>
        <dbReference type="EMBL" id="MBI3538805.1"/>
    </source>
</evidence>
<gene>
    <name evidence="3" type="ORF">HY076_00830</name>
</gene>
<dbReference type="EMBL" id="JACQAY010000029">
    <property type="protein sequence ID" value="MBI3538805.1"/>
    <property type="molecule type" value="Genomic_DNA"/>
</dbReference>
<evidence type="ECO:0000259" key="2">
    <source>
        <dbReference type="PROSITE" id="PS51787"/>
    </source>
</evidence>